<evidence type="ECO:0000313" key="2">
    <source>
        <dbReference type="EMBL" id="MQU04444.1"/>
    </source>
</evidence>
<protein>
    <recommendedName>
        <fullName evidence="1">HNH nuclease domain-containing protein</fullName>
    </recommendedName>
</protein>
<dbReference type="InterPro" id="IPR002711">
    <property type="entry name" value="HNH"/>
</dbReference>
<dbReference type="InterPro" id="IPR003615">
    <property type="entry name" value="HNH_nuc"/>
</dbReference>
<sequence>MIKIVVVIVSDKVWGVYRVYGVEREGSTYELASVAHRSFDIERGAYERPAKLFDMELIHSQAIGLSVTGWEGKSRTPVQRSDGGFFRQITVDLPTEPFEEPTLRLLQEEAVATSLKGSSDARRKRLMTAPKLPPQIQTLSTVFIRNPDVISEVLIRASGTCELCASSAPFKRKSDDTPYLEVHHRVKLADGGKDTVENAMAVCPNCHRREHYGYPRSADPTKTKG</sequence>
<reference evidence="2 3" key="1">
    <citation type="submission" date="2019-10" db="EMBL/GenBank/DDBJ databases">
        <title>Evaluation of single-gene subtyping targets for Pseudomonas.</title>
        <authorList>
            <person name="Reichler S.J."/>
            <person name="Orsi R.H."/>
            <person name="Wiedmann M."/>
            <person name="Martin N.H."/>
            <person name="Murphy S.I."/>
        </authorList>
    </citation>
    <scope>NUCLEOTIDE SEQUENCE [LARGE SCALE GENOMIC DNA]</scope>
    <source>
        <strain evidence="2 3">FSL R10-1637</strain>
    </source>
</reference>
<dbReference type="Gene3D" id="1.10.30.50">
    <property type="match status" value="1"/>
</dbReference>
<gene>
    <name evidence="2" type="ORF">GHO27_01955</name>
</gene>
<dbReference type="CDD" id="cd00085">
    <property type="entry name" value="HNHc"/>
    <property type="match status" value="1"/>
</dbReference>
<comment type="caution">
    <text evidence="2">The sequence shown here is derived from an EMBL/GenBank/DDBJ whole genome shotgun (WGS) entry which is preliminary data.</text>
</comment>
<evidence type="ECO:0000259" key="1">
    <source>
        <dbReference type="SMART" id="SM00507"/>
    </source>
</evidence>
<dbReference type="Proteomes" id="UP000478064">
    <property type="component" value="Unassembled WGS sequence"/>
</dbReference>
<accession>A0A6L5HM40</accession>
<proteinExistence type="predicted"/>
<feature type="domain" description="HNH nuclease" evidence="1">
    <location>
        <begin position="149"/>
        <end position="208"/>
    </location>
</feature>
<organism evidence="2 3">
    <name type="scientific">Pseudomonas helleri</name>
    <dbReference type="NCBI Taxonomy" id="1608996"/>
    <lineage>
        <taxon>Bacteria</taxon>
        <taxon>Pseudomonadati</taxon>
        <taxon>Pseudomonadota</taxon>
        <taxon>Gammaproteobacteria</taxon>
        <taxon>Pseudomonadales</taxon>
        <taxon>Pseudomonadaceae</taxon>
        <taxon>Pseudomonas</taxon>
    </lineage>
</organism>
<dbReference type="AlphaFoldDB" id="A0A6L5HM40"/>
<dbReference type="Pfam" id="PF01844">
    <property type="entry name" value="HNH"/>
    <property type="match status" value="1"/>
</dbReference>
<dbReference type="GO" id="GO:0004519">
    <property type="term" value="F:endonuclease activity"/>
    <property type="evidence" value="ECO:0007669"/>
    <property type="project" value="InterPro"/>
</dbReference>
<evidence type="ECO:0000313" key="3">
    <source>
        <dbReference type="Proteomes" id="UP000478064"/>
    </source>
</evidence>
<name>A0A6L5HM40_9PSED</name>
<dbReference type="GO" id="GO:0008270">
    <property type="term" value="F:zinc ion binding"/>
    <property type="evidence" value="ECO:0007669"/>
    <property type="project" value="InterPro"/>
</dbReference>
<dbReference type="SMART" id="SM00507">
    <property type="entry name" value="HNHc"/>
    <property type="match status" value="1"/>
</dbReference>
<dbReference type="GO" id="GO:0003676">
    <property type="term" value="F:nucleic acid binding"/>
    <property type="evidence" value="ECO:0007669"/>
    <property type="project" value="InterPro"/>
</dbReference>
<dbReference type="EMBL" id="WIVU01000002">
    <property type="protein sequence ID" value="MQU04444.1"/>
    <property type="molecule type" value="Genomic_DNA"/>
</dbReference>